<dbReference type="AlphaFoldDB" id="A0A4C1UKL5"/>
<proteinExistence type="predicted"/>
<sequence length="82" mass="9690">MRYWIFWTRPYYRCVNPHFGLSFTRGFGEQISCGVVGKLMDSVFRRSKLLYHSRASYVAVGYNCDGCTNLATICRWRIRLHT</sequence>
<evidence type="ECO:0000313" key="2">
    <source>
        <dbReference type="Proteomes" id="UP000299102"/>
    </source>
</evidence>
<reference evidence="1 2" key="1">
    <citation type="journal article" date="2019" name="Commun. Biol.">
        <title>The bagworm genome reveals a unique fibroin gene that provides high tensile strength.</title>
        <authorList>
            <person name="Kono N."/>
            <person name="Nakamura H."/>
            <person name="Ohtoshi R."/>
            <person name="Tomita M."/>
            <person name="Numata K."/>
            <person name="Arakawa K."/>
        </authorList>
    </citation>
    <scope>NUCLEOTIDE SEQUENCE [LARGE SCALE GENOMIC DNA]</scope>
</reference>
<accession>A0A4C1UKL5</accession>
<organism evidence="1 2">
    <name type="scientific">Eumeta variegata</name>
    <name type="common">Bagworm moth</name>
    <name type="synonym">Eumeta japonica</name>
    <dbReference type="NCBI Taxonomy" id="151549"/>
    <lineage>
        <taxon>Eukaryota</taxon>
        <taxon>Metazoa</taxon>
        <taxon>Ecdysozoa</taxon>
        <taxon>Arthropoda</taxon>
        <taxon>Hexapoda</taxon>
        <taxon>Insecta</taxon>
        <taxon>Pterygota</taxon>
        <taxon>Neoptera</taxon>
        <taxon>Endopterygota</taxon>
        <taxon>Lepidoptera</taxon>
        <taxon>Glossata</taxon>
        <taxon>Ditrysia</taxon>
        <taxon>Tineoidea</taxon>
        <taxon>Psychidae</taxon>
        <taxon>Oiketicinae</taxon>
        <taxon>Eumeta</taxon>
    </lineage>
</organism>
<keyword evidence="2" id="KW-1185">Reference proteome</keyword>
<protein>
    <submittedName>
        <fullName evidence="1">Uncharacterized protein</fullName>
    </submittedName>
</protein>
<dbReference type="EMBL" id="BGZK01000181">
    <property type="protein sequence ID" value="GBP26516.1"/>
    <property type="molecule type" value="Genomic_DNA"/>
</dbReference>
<comment type="caution">
    <text evidence="1">The sequence shown here is derived from an EMBL/GenBank/DDBJ whole genome shotgun (WGS) entry which is preliminary data.</text>
</comment>
<dbReference type="Proteomes" id="UP000299102">
    <property type="component" value="Unassembled WGS sequence"/>
</dbReference>
<evidence type="ECO:0000313" key="1">
    <source>
        <dbReference type="EMBL" id="GBP26516.1"/>
    </source>
</evidence>
<gene>
    <name evidence="1" type="ORF">EVAR_86018_1</name>
</gene>
<name>A0A4C1UKL5_EUMVA</name>